<proteinExistence type="predicted"/>
<reference evidence="6 7" key="1">
    <citation type="submission" date="2019-12" db="EMBL/GenBank/DDBJ databases">
        <title>Whole genome sequences of Lactococcus raffinolactis strains isolated from sewage.</title>
        <authorList>
            <person name="Ybazeta G."/>
            <person name="Ross M."/>
            <person name="Brabant-Kirwan D."/>
            <person name="Saleh M."/>
            <person name="Dillon J.A."/>
            <person name="Splinter K."/>
            <person name="Nokhbeh R."/>
        </authorList>
    </citation>
    <scope>NUCLEOTIDE SEQUENCE [LARGE SCALE GENOMIC DNA]</scope>
    <source>
        <strain evidence="6 7">Lr_19_14</strain>
    </source>
</reference>
<evidence type="ECO:0000256" key="2">
    <source>
        <dbReference type="SAM" id="Coils"/>
    </source>
</evidence>
<dbReference type="EMBL" id="CP047628">
    <property type="protein sequence ID" value="QIW59249.1"/>
    <property type="molecule type" value="Genomic_DNA"/>
</dbReference>
<protein>
    <submittedName>
        <fullName evidence="6">CHAP domain-containing protein</fullName>
    </submittedName>
</protein>
<evidence type="ECO:0000256" key="3">
    <source>
        <dbReference type="SAM" id="MobiDB-lite"/>
    </source>
</evidence>
<evidence type="ECO:0000313" key="6">
    <source>
        <dbReference type="EMBL" id="QIW59249.1"/>
    </source>
</evidence>
<feature type="compositionally biased region" description="Pro residues" evidence="3">
    <location>
        <begin position="276"/>
        <end position="286"/>
    </location>
</feature>
<gene>
    <name evidence="6" type="ORF">GU334_10145</name>
</gene>
<name>A0AAE6YN06_9LACT</name>
<dbReference type="InterPro" id="IPR007921">
    <property type="entry name" value="CHAP_dom"/>
</dbReference>
<dbReference type="InterPro" id="IPR058088">
    <property type="entry name" value="PcsB"/>
</dbReference>
<dbReference type="InterPro" id="IPR057309">
    <property type="entry name" value="PcsB_CC"/>
</dbReference>
<keyword evidence="2" id="KW-0175">Coiled coil</keyword>
<dbReference type="Gene3D" id="3.90.1720.10">
    <property type="entry name" value="endopeptidase domain like (from Nostoc punctiforme)"/>
    <property type="match status" value="1"/>
</dbReference>
<dbReference type="SUPFAM" id="SSF54001">
    <property type="entry name" value="Cysteine proteinases"/>
    <property type="match status" value="1"/>
</dbReference>
<evidence type="ECO:0000256" key="1">
    <source>
        <dbReference type="ARBA" id="ARBA00022729"/>
    </source>
</evidence>
<dbReference type="PRINTS" id="PR01852">
    <property type="entry name" value="SIBAPROTEIN"/>
</dbReference>
<evidence type="ECO:0000259" key="5">
    <source>
        <dbReference type="PROSITE" id="PS50911"/>
    </source>
</evidence>
<dbReference type="InterPro" id="IPR038765">
    <property type="entry name" value="Papain-like_cys_pep_sf"/>
</dbReference>
<dbReference type="Proteomes" id="UP000501558">
    <property type="component" value="Chromosome"/>
</dbReference>
<dbReference type="Pfam" id="PF24568">
    <property type="entry name" value="CC_PcsB"/>
    <property type="match status" value="1"/>
</dbReference>
<accession>A0AAE6YN06</accession>
<feature type="coiled-coil region" evidence="2">
    <location>
        <begin position="179"/>
        <end position="211"/>
    </location>
</feature>
<feature type="region of interest" description="Disordered" evidence="3">
    <location>
        <begin position="243"/>
        <end position="294"/>
    </location>
</feature>
<dbReference type="PROSITE" id="PS50911">
    <property type="entry name" value="CHAP"/>
    <property type="match status" value="1"/>
</dbReference>
<dbReference type="NCBIfam" id="NF046104">
    <property type="entry name" value="PptglHdxlasePcsB"/>
    <property type="match status" value="1"/>
</dbReference>
<keyword evidence="7" id="KW-1185">Reference proteome</keyword>
<feature type="signal peptide" evidence="4">
    <location>
        <begin position="1"/>
        <end position="27"/>
    </location>
</feature>
<dbReference type="Gene3D" id="6.10.250.3150">
    <property type="match status" value="1"/>
</dbReference>
<evidence type="ECO:0000313" key="7">
    <source>
        <dbReference type="Proteomes" id="UP000501558"/>
    </source>
</evidence>
<organism evidence="6 7">
    <name type="scientific">Pseudolactococcus raffinolactis</name>
    <dbReference type="NCBI Taxonomy" id="1366"/>
    <lineage>
        <taxon>Bacteria</taxon>
        <taxon>Bacillati</taxon>
        <taxon>Bacillota</taxon>
        <taxon>Bacilli</taxon>
        <taxon>Lactobacillales</taxon>
        <taxon>Streptococcaceae</taxon>
        <taxon>Pseudolactococcus</taxon>
    </lineage>
</organism>
<dbReference type="RefSeq" id="WP_167841569.1">
    <property type="nucleotide sequence ID" value="NZ_CP047628.1"/>
</dbReference>
<evidence type="ECO:0000256" key="4">
    <source>
        <dbReference type="SAM" id="SignalP"/>
    </source>
</evidence>
<keyword evidence="1 4" id="KW-0732">Signal</keyword>
<dbReference type="AlphaFoldDB" id="A0AAE6YN06"/>
<dbReference type="InterPro" id="IPR009148">
    <property type="entry name" value="PcsB-like"/>
</dbReference>
<feature type="domain" description="Peptidase C51" evidence="5">
    <location>
        <begin position="275"/>
        <end position="392"/>
    </location>
</feature>
<feature type="chain" id="PRO_5041898651" evidence="4">
    <location>
        <begin position="28"/>
        <end position="394"/>
    </location>
</feature>
<dbReference type="Pfam" id="PF05257">
    <property type="entry name" value="CHAP"/>
    <property type="match status" value="1"/>
</dbReference>
<sequence length="394" mass="41130">MKKKLISALLLSTVVLTSASTAFVAVADETDDKIASQDAKIASTKSAEATAQTEVTNIQSQVNTLSSKQSALKKETDDLLKESEKLQVKIGDLTKEIKERDEALKAQARSAQTDGSATSYVDAVINSKSLSDVVTRVSAMRTVVKANNDMMKQQETAKADLDKAVKTNQAKSNEGYKLLAQMDDQAKTLETQQAQLKVAQLNLAAERATAEGDKASLLEQKAAAQAAASEAAAREKAYSDQVADAAAKAKEQTDNGASIDNNVPNPGGGGGGYTPAPTPTPTPTPPGGGGGANTYPVGECTWGAKVLAPWAGDYWGNGGDWAASAARAGFRTGSVPQVGAIAVWQGGYGHVAVVYQVSGNQIAVQESNYAGKRYIADHRGGLFDPGAVTYIYPN</sequence>